<feature type="binding site" evidence="4">
    <location>
        <position position="48"/>
    </location>
    <ligand>
        <name>Mg(2+)</name>
        <dbReference type="ChEBI" id="CHEBI:18420"/>
        <label>1</label>
        <note>catalytic</note>
    </ligand>
</feature>
<dbReference type="PRINTS" id="PR00377">
    <property type="entry name" value="IMPHPHTASES"/>
</dbReference>
<comment type="cofactor">
    <cofactor evidence="4">
        <name>Mg(2+)</name>
        <dbReference type="ChEBI" id="CHEBI:18420"/>
    </cofactor>
</comment>
<dbReference type="RefSeq" id="WP_015404668.1">
    <property type="nucleotide sequence ID" value="NC_020304.1"/>
</dbReference>
<sequence length="211" mass="22419">MKATADQLLEHEILTHLEPLGLPILSEEFGEKDGRFESDYKFIVDPLDGTVNFVRGLGPAAVSIAFYKNNDPVFGVLGLYPSCSLAWGGKNLGAFIDGKPIQVSSISNPVQAVLCTGIPSRFQFNKKESSLLIKTISRYGKVRMLGAASMSLLQVAQGTAEVYTERGIMLWDVAAGLAIVEGAGGVFDVGPGENPNTLNVVASNGVMNING</sequence>
<dbReference type="OrthoDB" id="9785695at2"/>
<evidence type="ECO:0000256" key="2">
    <source>
        <dbReference type="ARBA" id="ARBA00022801"/>
    </source>
</evidence>
<feature type="binding site" evidence="4">
    <location>
        <position position="45"/>
    </location>
    <ligand>
        <name>Mg(2+)</name>
        <dbReference type="ChEBI" id="CHEBI:18420"/>
        <label>1</label>
        <note>catalytic</note>
    </ligand>
</feature>
<dbReference type="PROSITE" id="PS00630">
    <property type="entry name" value="IMP_2"/>
    <property type="match status" value="1"/>
</dbReference>
<dbReference type="InterPro" id="IPR000760">
    <property type="entry name" value="Inositol_monophosphatase-like"/>
</dbReference>
<dbReference type="Gene3D" id="3.30.540.10">
    <property type="entry name" value="Fructose-1,6-Bisphosphatase, subunit A, domain 1"/>
    <property type="match status" value="1"/>
</dbReference>
<feature type="binding site" evidence="4">
    <location>
        <position position="47"/>
    </location>
    <ligand>
        <name>Mg(2+)</name>
        <dbReference type="ChEBI" id="CHEBI:18420"/>
        <label>1</label>
        <note>catalytic</note>
    </ligand>
</feature>
<dbReference type="AlphaFoldDB" id="M1PBJ0"/>
<dbReference type="GO" id="GO:0008934">
    <property type="term" value="F:inositol monophosphate 1-phosphatase activity"/>
    <property type="evidence" value="ECO:0007669"/>
    <property type="project" value="TreeGrafter"/>
</dbReference>
<dbReference type="InterPro" id="IPR020550">
    <property type="entry name" value="Inositol_monophosphatase_CS"/>
</dbReference>
<proteinExistence type="predicted"/>
<evidence type="ECO:0000256" key="1">
    <source>
        <dbReference type="ARBA" id="ARBA00022723"/>
    </source>
</evidence>
<gene>
    <name evidence="5" type="ordered locus">UWK_02443</name>
</gene>
<feature type="binding site" evidence="4">
    <location>
        <position position="172"/>
    </location>
    <ligand>
        <name>Mg(2+)</name>
        <dbReference type="ChEBI" id="CHEBI:18420"/>
        <label>1</label>
        <note>catalytic</note>
    </ligand>
</feature>
<dbReference type="GO" id="GO:0046854">
    <property type="term" value="P:phosphatidylinositol phosphate biosynthetic process"/>
    <property type="evidence" value="ECO:0007669"/>
    <property type="project" value="InterPro"/>
</dbReference>
<dbReference type="Pfam" id="PF00459">
    <property type="entry name" value="Inositol_P"/>
    <property type="match status" value="1"/>
</dbReference>
<keyword evidence="2" id="KW-0378">Hydrolase</keyword>
<evidence type="ECO:0000256" key="3">
    <source>
        <dbReference type="ARBA" id="ARBA00022842"/>
    </source>
</evidence>
<dbReference type="InterPro" id="IPR020583">
    <property type="entry name" value="Inositol_monoP_metal-BS"/>
</dbReference>
<dbReference type="SUPFAM" id="SSF56655">
    <property type="entry name" value="Carbohydrate phosphatase"/>
    <property type="match status" value="1"/>
</dbReference>
<protein>
    <submittedName>
        <fullName evidence="5">Inositol monophosphatase/fructose-1,6-bisphosphatase family protein</fullName>
    </submittedName>
</protein>
<dbReference type="PANTHER" id="PTHR20854">
    <property type="entry name" value="INOSITOL MONOPHOSPHATASE"/>
    <property type="match status" value="1"/>
</dbReference>
<keyword evidence="6" id="KW-1185">Reference proteome</keyword>
<dbReference type="Proteomes" id="UP000011721">
    <property type="component" value="Chromosome"/>
</dbReference>
<keyword evidence="1 4" id="KW-0479">Metal-binding</keyword>
<dbReference type="PANTHER" id="PTHR20854:SF4">
    <property type="entry name" value="INOSITOL-1-MONOPHOSPHATASE-RELATED"/>
    <property type="match status" value="1"/>
</dbReference>
<dbReference type="KEGG" id="dsf:UWK_02443"/>
<dbReference type="EMBL" id="CP003985">
    <property type="protein sequence ID" value="AGF78982.1"/>
    <property type="molecule type" value="Genomic_DNA"/>
</dbReference>
<dbReference type="GO" id="GO:0007165">
    <property type="term" value="P:signal transduction"/>
    <property type="evidence" value="ECO:0007669"/>
    <property type="project" value="TreeGrafter"/>
</dbReference>
<dbReference type="HOGENOM" id="CLU_044118_0_4_7"/>
<evidence type="ECO:0000313" key="6">
    <source>
        <dbReference type="Proteomes" id="UP000011721"/>
    </source>
</evidence>
<dbReference type="GO" id="GO:0046872">
    <property type="term" value="F:metal ion binding"/>
    <property type="evidence" value="ECO:0007669"/>
    <property type="project" value="UniProtKB-KW"/>
</dbReference>
<keyword evidence="3 4" id="KW-0460">Magnesium</keyword>
<feature type="binding site" evidence="4">
    <location>
        <position position="27"/>
    </location>
    <ligand>
        <name>Mg(2+)</name>
        <dbReference type="ChEBI" id="CHEBI:18420"/>
        <label>1</label>
        <note>catalytic</note>
    </ligand>
</feature>
<dbReference type="Gene3D" id="3.40.190.80">
    <property type="match status" value="1"/>
</dbReference>
<dbReference type="GO" id="GO:0006020">
    <property type="term" value="P:inositol metabolic process"/>
    <property type="evidence" value="ECO:0007669"/>
    <property type="project" value="TreeGrafter"/>
</dbReference>
<dbReference type="STRING" id="1167006.UWK_02443"/>
<dbReference type="eggNOG" id="COG0483">
    <property type="taxonomic scope" value="Bacteria"/>
</dbReference>
<evidence type="ECO:0000313" key="5">
    <source>
        <dbReference type="EMBL" id="AGF78982.1"/>
    </source>
</evidence>
<organism evidence="5 6">
    <name type="scientific">Desulfocapsa sulfexigens (strain DSM 10523 / SB164P1)</name>
    <dbReference type="NCBI Taxonomy" id="1167006"/>
    <lineage>
        <taxon>Bacteria</taxon>
        <taxon>Pseudomonadati</taxon>
        <taxon>Thermodesulfobacteriota</taxon>
        <taxon>Desulfobulbia</taxon>
        <taxon>Desulfobulbales</taxon>
        <taxon>Desulfocapsaceae</taxon>
        <taxon>Desulfocapsa</taxon>
    </lineage>
</organism>
<name>M1PBJ0_DESSD</name>
<accession>M1PBJ0</accession>
<evidence type="ECO:0000256" key="4">
    <source>
        <dbReference type="PIRSR" id="PIRSR600760-2"/>
    </source>
</evidence>
<dbReference type="PROSITE" id="PS00629">
    <property type="entry name" value="IMP_1"/>
    <property type="match status" value="1"/>
</dbReference>
<reference evidence="6" key="1">
    <citation type="journal article" date="2013" name="Stand. Genomic Sci.">
        <title>Complete genome sequence of Desulfocapsa sulfexigens, a marine deltaproteobacterium specialized in disproportionating inorganic sulfur compounds.</title>
        <authorList>
            <person name="Finster K.W."/>
            <person name="Kjeldsen K.U."/>
            <person name="Kube M."/>
            <person name="Reinhardt R."/>
            <person name="Mussmann M."/>
            <person name="Amann R."/>
            <person name="Schreiber L."/>
        </authorList>
    </citation>
    <scope>NUCLEOTIDE SEQUENCE [LARGE SCALE GENOMIC DNA]</scope>
    <source>
        <strain evidence="6">DSM 10523 / SB164P1</strain>
    </source>
</reference>